<gene>
    <name evidence="1" type="ORF">GCM10022384_07310</name>
</gene>
<dbReference type="Proteomes" id="UP001500034">
    <property type="component" value="Unassembled WGS sequence"/>
</dbReference>
<dbReference type="RefSeq" id="WP_345589101.1">
    <property type="nucleotide sequence ID" value="NZ_BAABCQ010000009.1"/>
</dbReference>
<name>A0ABP7NYM6_9ACTN</name>
<sequence>MADLVTNIGKGRHVYYAGVAEAGTGGAVLRAVVLEATGLEADDALQDYDTLAALLAGASNEQVTMGRKALTGVTVTVDDVGNMASWTAGDLVWADATGNPTGKIAICFDSTGAGTDAQLIPLTVHDFAVTPDGTSITASVGAGGIAVSENAA</sequence>
<protein>
    <submittedName>
        <fullName evidence="1">Uncharacterized protein</fullName>
    </submittedName>
</protein>
<evidence type="ECO:0000313" key="2">
    <source>
        <dbReference type="Proteomes" id="UP001500034"/>
    </source>
</evidence>
<evidence type="ECO:0000313" key="1">
    <source>
        <dbReference type="EMBL" id="GAA3956733.1"/>
    </source>
</evidence>
<keyword evidence="2" id="KW-1185">Reference proteome</keyword>
<comment type="caution">
    <text evidence="1">The sequence shown here is derived from an EMBL/GenBank/DDBJ whole genome shotgun (WGS) entry which is preliminary data.</text>
</comment>
<accession>A0ABP7NYM6</accession>
<organism evidence="1 2">
    <name type="scientific">Streptomyces marokkonensis</name>
    <dbReference type="NCBI Taxonomy" id="324855"/>
    <lineage>
        <taxon>Bacteria</taxon>
        <taxon>Bacillati</taxon>
        <taxon>Actinomycetota</taxon>
        <taxon>Actinomycetes</taxon>
        <taxon>Kitasatosporales</taxon>
        <taxon>Streptomycetaceae</taxon>
        <taxon>Streptomyces</taxon>
    </lineage>
</organism>
<reference evidence="2" key="1">
    <citation type="journal article" date="2019" name="Int. J. Syst. Evol. Microbiol.">
        <title>The Global Catalogue of Microorganisms (GCM) 10K type strain sequencing project: providing services to taxonomists for standard genome sequencing and annotation.</title>
        <authorList>
            <consortium name="The Broad Institute Genomics Platform"/>
            <consortium name="The Broad Institute Genome Sequencing Center for Infectious Disease"/>
            <person name="Wu L."/>
            <person name="Ma J."/>
        </authorList>
    </citation>
    <scope>NUCLEOTIDE SEQUENCE [LARGE SCALE GENOMIC DNA]</scope>
    <source>
        <strain evidence="2">JCM 17027</strain>
    </source>
</reference>
<proteinExistence type="predicted"/>
<dbReference type="EMBL" id="BAABCQ010000009">
    <property type="protein sequence ID" value="GAA3956733.1"/>
    <property type="molecule type" value="Genomic_DNA"/>
</dbReference>